<feature type="transmembrane region" description="Helical" evidence="14">
    <location>
        <begin position="45"/>
        <end position="65"/>
    </location>
</feature>
<dbReference type="InterPro" id="IPR045187">
    <property type="entry name" value="CcO_II"/>
</dbReference>
<evidence type="ECO:0000256" key="3">
    <source>
        <dbReference type="ARBA" id="ARBA00012949"/>
    </source>
</evidence>
<evidence type="ECO:0000256" key="7">
    <source>
        <dbReference type="ARBA" id="ARBA00022723"/>
    </source>
</evidence>
<dbReference type="GO" id="GO:0004129">
    <property type="term" value="F:cytochrome-c oxidase activity"/>
    <property type="evidence" value="ECO:0007669"/>
    <property type="project" value="UniProtKB-EC"/>
</dbReference>
<dbReference type="EC" id="7.1.1.9" evidence="3"/>
<comment type="similarity">
    <text evidence="2">Belongs to the cytochrome c oxidase subunit 2 family.</text>
</comment>
<comment type="caution">
    <text evidence="16">The sequence shown here is derived from an EMBL/GenBank/DDBJ whole genome shotgun (WGS) entry which is preliminary data.</text>
</comment>
<dbReference type="InterPro" id="IPR001505">
    <property type="entry name" value="Copper_CuA"/>
</dbReference>
<dbReference type="InterPro" id="IPR014222">
    <property type="entry name" value="Cyt_c_oxidase_su2"/>
</dbReference>
<dbReference type="GO" id="GO:0005507">
    <property type="term" value="F:copper ion binding"/>
    <property type="evidence" value="ECO:0007669"/>
    <property type="project" value="InterPro"/>
</dbReference>
<keyword evidence="10 14" id="KW-1133">Transmembrane helix</keyword>
<keyword evidence="8" id="KW-1278">Translocase</keyword>
<evidence type="ECO:0000256" key="12">
    <source>
        <dbReference type="ARBA" id="ARBA00023136"/>
    </source>
</evidence>
<dbReference type="PRINTS" id="PR01166">
    <property type="entry name" value="CYCOXIDASEII"/>
</dbReference>
<name>A0AAP2YXU6_9EURY</name>
<dbReference type="AlphaFoldDB" id="A0AAP2YXU6"/>
<organism evidence="16 17">
    <name type="scientific">Natronoglomus mannanivorans</name>
    <dbReference type="NCBI Taxonomy" id="2979990"/>
    <lineage>
        <taxon>Archaea</taxon>
        <taxon>Methanobacteriati</taxon>
        <taxon>Methanobacteriota</taxon>
        <taxon>Stenosarchaea group</taxon>
        <taxon>Halobacteria</taxon>
        <taxon>Halobacteriales</taxon>
        <taxon>Natrialbaceae</taxon>
        <taxon>Natronoglomus</taxon>
    </lineage>
</organism>
<evidence type="ECO:0000256" key="4">
    <source>
        <dbReference type="ARBA" id="ARBA00022448"/>
    </source>
</evidence>
<dbReference type="Proteomes" id="UP001321018">
    <property type="component" value="Unassembled WGS sequence"/>
</dbReference>
<dbReference type="PROSITE" id="PS00078">
    <property type="entry name" value="COX2"/>
    <property type="match status" value="1"/>
</dbReference>
<dbReference type="PANTHER" id="PTHR22888">
    <property type="entry name" value="CYTOCHROME C OXIDASE, SUBUNIT II"/>
    <property type="match status" value="1"/>
</dbReference>
<evidence type="ECO:0000256" key="8">
    <source>
        <dbReference type="ARBA" id="ARBA00022967"/>
    </source>
</evidence>
<sequence>MRRPLPPLLTALTPPMLLVGILALSTTAAAQSENRALVDGLESQLLTVAIPIALAVLGAFAYAVIRFRVPDERASADDGSGLDARTGPELGPGPTLEISWTLAAAVVLLFVGIASYSVLASPYVSPDQSVEVEVEVDGSEEQDGLESLDAGDDTDVYVRASQWDWNASYPDAEVTTRNEIVIPADENVTIWLTSDDVVHSLLVPELAVRQDAIPGEYTRVRTVASEPGEYDVRCTEFCGSGHAGMTGTVVVLESDAYEAWLSAQDGDGDDDSGYKNESENDANATAFLESDAG</sequence>
<dbReference type="Pfam" id="PF00116">
    <property type="entry name" value="COX2"/>
    <property type="match status" value="1"/>
</dbReference>
<dbReference type="SUPFAM" id="SSF49503">
    <property type="entry name" value="Cupredoxins"/>
    <property type="match status" value="1"/>
</dbReference>
<evidence type="ECO:0000256" key="1">
    <source>
        <dbReference type="ARBA" id="ARBA00004141"/>
    </source>
</evidence>
<dbReference type="Gene3D" id="2.60.40.420">
    <property type="entry name" value="Cupredoxins - blue copper proteins"/>
    <property type="match status" value="1"/>
</dbReference>
<evidence type="ECO:0000313" key="17">
    <source>
        <dbReference type="Proteomes" id="UP001321018"/>
    </source>
</evidence>
<dbReference type="Gene3D" id="1.10.287.90">
    <property type="match status" value="1"/>
</dbReference>
<dbReference type="GO" id="GO:0016491">
    <property type="term" value="F:oxidoreductase activity"/>
    <property type="evidence" value="ECO:0007669"/>
    <property type="project" value="InterPro"/>
</dbReference>
<dbReference type="PANTHER" id="PTHR22888:SF9">
    <property type="entry name" value="CYTOCHROME C OXIDASE SUBUNIT 2"/>
    <property type="match status" value="1"/>
</dbReference>
<evidence type="ECO:0000259" key="15">
    <source>
        <dbReference type="PROSITE" id="PS50857"/>
    </source>
</evidence>
<keyword evidence="7" id="KW-0479">Metal-binding</keyword>
<evidence type="ECO:0000256" key="9">
    <source>
        <dbReference type="ARBA" id="ARBA00022982"/>
    </source>
</evidence>
<evidence type="ECO:0000256" key="10">
    <source>
        <dbReference type="ARBA" id="ARBA00022989"/>
    </source>
</evidence>
<gene>
    <name evidence="16" type="primary">coxB</name>
    <name evidence="16" type="ORF">OB960_08975</name>
</gene>
<keyword evidence="4" id="KW-0813">Transport</keyword>
<reference evidence="16" key="1">
    <citation type="submission" date="2022-09" db="EMBL/GenBank/DDBJ databases">
        <title>Enrichment on poylsaccharides allowed isolation of novel metabolic and taxonomic groups of Haloarchaea.</title>
        <authorList>
            <person name="Sorokin D.Y."/>
            <person name="Elcheninov A.G."/>
            <person name="Khizhniak T.V."/>
            <person name="Kolganova T.V."/>
            <person name="Kublanov I.V."/>
        </authorList>
    </citation>
    <scope>NUCLEOTIDE SEQUENCE</scope>
    <source>
        <strain evidence="16">AArc-xg1-1</strain>
    </source>
</reference>
<dbReference type="NCBIfam" id="TIGR02866">
    <property type="entry name" value="CoxB"/>
    <property type="match status" value="1"/>
</dbReference>
<keyword evidence="5" id="KW-0679">Respiratory chain</keyword>
<dbReference type="SUPFAM" id="SSF81464">
    <property type="entry name" value="Cytochrome c oxidase subunit II-like, transmembrane region"/>
    <property type="match status" value="1"/>
</dbReference>
<evidence type="ECO:0000313" key="16">
    <source>
        <dbReference type="EMBL" id="MCU4741534.1"/>
    </source>
</evidence>
<dbReference type="InterPro" id="IPR002429">
    <property type="entry name" value="CcO_II-like_C"/>
</dbReference>
<keyword evidence="9" id="KW-0249">Electron transport</keyword>
<protein>
    <recommendedName>
        <fullName evidence="3">cytochrome-c oxidase</fullName>
        <ecNumber evidence="3">7.1.1.9</ecNumber>
    </recommendedName>
</protein>
<accession>A0AAP2YXU6</accession>
<dbReference type="RefSeq" id="WP_338003371.1">
    <property type="nucleotide sequence ID" value="NZ_JAOPKA010000004.1"/>
</dbReference>
<evidence type="ECO:0000256" key="5">
    <source>
        <dbReference type="ARBA" id="ARBA00022660"/>
    </source>
</evidence>
<evidence type="ECO:0000256" key="14">
    <source>
        <dbReference type="SAM" id="Phobius"/>
    </source>
</evidence>
<feature type="transmembrane region" description="Helical" evidence="14">
    <location>
        <begin position="98"/>
        <end position="119"/>
    </location>
</feature>
<comment type="subcellular location">
    <subcellularLocation>
        <location evidence="1">Membrane</location>
        <topology evidence="1">Multi-pass membrane protein</topology>
    </subcellularLocation>
</comment>
<feature type="region of interest" description="Disordered" evidence="13">
    <location>
        <begin position="263"/>
        <end position="293"/>
    </location>
</feature>
<keyword evidence="6 14" id="KW-0812">Transmembrane</keyword>
<dbReference type="InterPro" id="IPR036257">
    <property type="entry name" value="Cyt_c_oxidase_su2_TM_sf"/>
</dbReference>
<dbReference type="PROSITE" id="PS50857">
    <property type="entry name" value="COX2_CUA"/>
    <property type="match status" value="1"/>
</dbReference>
<evidence type="ECO:0000256" key="11">
    <source>
        <dbReference type="ARBA" id="ARBA00023008"/>
    </source>
</evidence>
<dbReference type="GO" id="GO:0016020">
    <property type="term" value="C:membrane"/>
    <property type="evidence" value="ECO:0007669"/>
    <property type="project" value="UniProtKB-SubCell"/>
</dbReference>
<dbReference type="InterPro" id="IPR008972">
    <property type="entry name" value="Cupredoxin"/>
</dbReference>
<keyword evidence="11" id="KW-0186">Copper</keyword>
<dbReference type="EMBL" id="JAOPKA010000004">
    <property type="protein sequence ID" value="MCU4741534.1"/>
    <property type="molecule type" value="Genomic_DNA"/>
</dbReference>
<evidence type="ECO:0000256" key="13">
    <source>
        <dbReference type="SAM" id="MobiDB-lite"/>
    </source>
</evidence>
<proteinExistence type="inferred from homology"/>
<feature type="domain" description="Cytochrome oxidase subunit II copper A binding" evidence="15">
    <location>
        <begin position="151"/>
        <end position="263"/>
    </location>
</feature>
<evidence type="ECO:0000256" key="2">
    <source>
        <dbReference type="ARBA" id="ARBA00007866"/>
    </source>
</evidence>
<keyword evidence="12 14" id="KW-0472">Membrane</keyword>
<dbReference type="GO" id="GO:0042773">
    <property type="term" value="P:ATP synthesis coupled electron transport"/>
    <property type="evidence" value="ECO:0007669"/>
    <property type="project" value="TreeGrafter"/>
</dbReference>
<evidence type="ECO:0000256" key="6">
    <source>
        <dbReference type="ARBA" id="ARBA00022692"/>
    </source>
</evidence>